<keyword evidence="5" id="KW-0813">Transport</keyword>
<keyword evidence="5" id="KW-0653">Protein transport</keyword>
<evidence type="ECO:0000313" key="7">
    <source>
        <dbReference type="Proteomes" id="UP000001882"/>
    </source>
</evidence>
<dbReference type="AlphaFoldDB" id="D1YUU2"/>
<dbReference type="GO" id="GO:0043953">
    <property type="term" value="P:protein transport by the Tat complex"/>
    <property type="evidence" value="ECO:0007669"/>
    <property type="project" value="UniProtKB-UniRule"/>
</dbReference>
<keyword evidence="7" id="KW-1185">Reference proteome</keyword>
<dbReference type="InterPro" id="IPR002033">
    <property type="entry name" value="TatC"/>
</dbReference>
<feature type="transmembrane region" description="Helical" evidence="5">
    <location>
        <begin position="101"/>
        <end position="131"/>
    </location>
</feature>
<reference evidence="7" key="3">
    <citation type="journal article" date="2011" name="PLoS ONE">
        <title>Genome sequence of a mesophilic hydrogenotrophic methanogen Methanocella paludicola, the first cultivated representative of the order Methanocellales.</title>
        <authorList>
            <person name="Sakai S."/>
            <person name="Takaki Y."/>
            <person name="Shimamura S."/>
            <person name="Sekine M."/>
            <person name="Tajima T."/>
            <person name="Kosugi H."/>
            <person name="Ichikawa N."/>
            <person name="Tasumi E."/>
            <person name="Hiraki A.T."/>
            <person name="Shimizu A."/>
            <person name="Kato Y."/>
            <person name="Nishiko R."/>
            <person name="Mori K."/>
            <person name="Fujita N."/>
            <person name="Imachi H."/>
            <person name="Takai K."/>
        </authorList>
    </citation>
    <scope>NUCLEOTIDE SEQUENCE [LARGE SCALE GENOMIC DNA]</scope>
    <source>
        <strain evidence="7">DSM 17711 / JCM 13418 / NBRC 101707 / SANAE</strain>
    </source>
</reference>
<dbReference type="PANTHER" id="PTHR30371:SF0">
    <property type="entry name" value="SEC-INDEPENDENT PROTEIN TRANSLOCASE PROTEIN TATC, CHLOROPLASTIC-RELATED"/>
    <property type="match status" value="1"/>
</dbReference>
<dbReference type="GO" id="GO:0065002">
    <property type="term" value="P:intracellular protein transmembrane transport"/>
    <property type="evidence" value="ECO:0007669"/>
    <property type="project" value="TreeGrafter"/>
</dbReference>
<protein>
    <recommendedName>
        <fullName evidence="5">Sec-independent protein translocase protein TatC</fullName>
    </recommendedName>
</protein>
<dbReference type="OrthoDB" id="15305at2157"/>
<dbReference type="GO" id="GO:0033281">
    <property type="term" value="C:TAT protein transport complex"/>
    <property type="evidence" value="ECO:0007669"/>
    <property type="project" value="UniProtKB-UniRule"/>
</dbReference>
<dbReference type="InParanoid" id="D1YUU2"/>
<organism evidence="6 7">
    <name type="scientific">Methanocella paludicola (strain DSM 17711 / JCM 13418 / NBRC 101707 / SANAE)</name>
    <dbReference type="NCBI Taxonomy" id="304371"/>
    <lineage>
        <taxon>Archaea</taxon>
        <taxon>Methanobacteriati</taxon>
        <taxon>Methanobacteriota</taxon>
        <taxon>Stenosarchaea group</taxon>
        <taxon>Methanomicrobia</taxon>
        <taxon>Methanocellales</taxon>
        <taxon>Methanocellaceae</taxon>
        <taxon>Methanocella</taxon>
    </lineage>
</organism>
<evidence type="ECO:0000313" key="6">
    <source>
        <dbReference type="EMBL" id="BAI60214.1"/>
    </source>
</evidence>
<keyword evidence="4 5" id="KW-0472">Membrane</keyword>
<feature type="transmembrane region" description="Helical" evidence="5">
    <location>
        <begin position="151"/>
        <end position="169"/>
    </location>
</feature>
<comment type="subcellular location">
    <subcellularLocation>
        <location evidence="5">Cell membrane</location>
        <topology evidence="5">Multi-pass membrane protein</topology>
    </subcellularLocation>
    <subcellularLocation>
        <location evidence="1">Membrane</location>
        <topology evidence="1">Multi-pass membrane protein</topology>
    </subcellularLocation>
</comment>
<dbReference type="STRING" id="304371.MCP_0142"/>
<dbReference type="PANTHER" id="PTHR30371">
    <property type="entry name" value="SEC-INDEPENDENT PROTEIN TRANSLOCASE PROTEIN TATC"/>
    <property type="match status" value="1"/>
</dbReference>
<dbReference type="PATRIC" id="fig|304371.9.peg.148"/>
<keyword evidence="5" id="KW-1003">Cell membrane</keyword>
<accession>D1YUU2</accession>
<keyword evidence="2 5" id="KW-0812">Transmembrane</keyword>
<evidence type="ECO:0000256" key="3">
    <source>
        <dbReference type="ARBA" id="ARBA00022989"/>
    </source>
</evidence>
<sequence>MARFKKGILFLALYVLIIATISFPFTGMIIERMRDDLIINVVPDSFHLIQTQPLELMMLELKLSFIIGILAALPIVFFYGYRYLSRLKLGQRFKINKLMVVLVAGLAVVLFLVGCAYSYFLMLPLVFQYLINSATDAGVASNWRVSDFVNFAMLTTFVFGLVFELPLVMNALARSGLVPAEIFKKYRRHMWVIILIVAALVTSPDVITQVMVGVPLIIFYEISLFIMRFTVPKAKVAPQA</sequence>
<feature type="transmembrane region" description="Helical" evidence="5">
    <location>
        <begin position="190"/>
        <end position="207"/>
    </location>
</feature>
<dbReference type="GeneID" id="8680297"/>
<evidence type="ECO:0000256" key="1">
    <source>
        <dbReference type="ARBA" id="ARBA00004141"/>
    </source>
</evidence>
<dbReference type="EMBL" id="AP011532">
    <property type="protein sequence ID" value="BAI60214.1"/>
    <property type="molecule type" value="Genomic_DNA"/>
</dbReference>
<dbReference type="KEGG" id="mpd:MCP_0142"/>
<feature type="transmembrane region" description="Helical" evidence="5">
    <location>
        <begin position="213"/>
        <end position="231"/>
    </location>
</feature>
<evidence type="ECO:0000256" key="2">
    <source>
        <dbReference type="ARBA" id="ARBA00022692"/>
    </source>
</evidence>
<comment type="function">
    <text evidence="5">Part of the twin-arginine translocation (Tat) system that transports large folded proteins containing a characteristic twin-arginine motif in their signal peptide across membranes.</text>
</comment>
<proteinExistence type="inferred from homology"/>
<comment type="similarity">
    <text evidence="5">Belongs to the TatC family.</text>
</comment>
<dbReference type="GO" id="GO:0009977">
    <property type="term" value="F:proton motive force dependent protein transmembrane transporter activity"/>
    <property type="evidence" value="ECO:0007669"/>
    <property type="project" value="TreeGrafter"/>
</dbReference>
<reference evidence="6 7" key="1">
    <citation type="journal article" date="2007" name="Appl. Environ. Microbiol.">
        <title>Isolation of key methanogens for global methane emission from rice paddy fields: a novel isolate affiliated with the clone cluster rice cluster I.</title>
        <authorList>
            <person name="Sakai S."/>
            <person name="Imachi H."/>
            <person name="Sekiguchi Y."/>
            <person name="Ohashi A."/>
            <person name="Harada H."/>
            <person name="Kamagata Y."/>
        </authorList>
    </citation>
    <scope>NUCLEOTIDE SEQUENCE [LARGE SCALE GENOMIC DNA]</scope>
    <source>
        <strain evidence="7">DSM 17711 / JCM 13418 / NBRC 101707 / SANAE</strain>
    </source>
</reference>
<feature type="transmembrane region" description="Helical" evidence="5">
    <location>
        <begin position="7"/>
        <end position="30"/>
    </location>
</feature>
<keyword evidence="3 5" id="KW-1133">Transmembrane helix</keyword>
<feature type="transmembrane region" description="Helical" evidence="5">
    <location>
        <begin position="63"/>
        <end position="81"/>
    </location>
</feature>
<gene>
    <name evidence="6" type="primary">tatC-1</name>
    <name evidence="5" type="synonym">tatC</name>
    <name evidence="6" type="ordered locus">MCP_0142</name>
</gene>
<dbReference type="Proteomes" id="UP000001882">
    <property type="component" value="Chromosome"/>
</dbReference>
<evidence type="ECO:0000256" key="5">
    <source>
        <dbReference type="HAMAP-Rule" id="MF_00902"/>
    </source>
</evidence>
<dbReference type="HAMAP" id="MF_00902">
    <property type="entry name" value="TatC"/>
    <property type="match status" value="1"/>
</dbReference>
<comment type="subunit">
    <text evidence="5">Forms a complex with TatA.</text>
</comment>
<dbReference type="eggNOG" id="arCOG04736">
    <property type="taxonomic scope" value="Archaea"/>
</dbReference>
<name>D1YUU2_METPS</name>
<dbReference type="PRINTS" id="PR01840">
    <property type="entry name" value="TATCFAMILY"/>
</dbReference>
<evidence type="ECO:0000256" key="4">
    <source>
        <dbReference type="ARBA" id="ARBA00023136"/>
    </source>
</evidence>
<reference evidence="6 7" key="2">
    <citation type="journal article" date="2008" name="Int. J. Syst. Evol. Microbiol.">
        <title>Methanocella paludicola gen. nov., sp. nov., a methane-producing archaeon, the first isolate of the lineage 'Rice Cluster I', and proposal of the new archaeal order Methanocellales ord. nov.</title>
        <authorList>
            <person name="Sakai S."/>
            <person name="Imachi H."/>
            <person name="Hanada S."/>
            <person name="Ohashi A."/>
            <person name="Harada H."/>
            <person name="Kamagata Y."/>
        </authorList>
    </citation>
    <scope>NUCLEOTIDE SEQUENCE [LARGE SCALE GENOMIC DNA]</scope>
    <source>
        <strain evidence="7">DSM 17711 / JCM 13418 / NBRC 101707 / SANAE</strain>
    </source>
</reference>
<dbReference type="Pfam" id="PF00902">
    <property type="entry name" value="TatC"/>
    <property type="match status" value="1"/>
</dbReference>
<dbReference type="RefSeq" id="WP_012898894.1">
    <property type="nucleotide sequence ID" value="NC_013665.1"/>
</dbReference>
<keyword evidence="5" id="KW-0811">Translocation</keyword>